<evidence type="ECO:0000313" key="3">
    <source>
        <dbReference type="Proteomes" id="UP001642483"/>
    </source>
</evidence>
<comment type="caution">
    <text evidence="2">The sequence shown here is derived from an EMBL/GenBank/DDBJ whole genome shotgun (WGS) entry which is preliminary data.</text>
</comment>
<keyword evidence="3" id="KW-1185">Reference proteome</keyword>
<protein>
    <submittedName>
        <fullName evidence="2">Uncharacterized protein</fullName>
    </submittedName>
</protein>
<feature type="region of interest" description="Disordered" evidence="1">
    <location>
        <begin position="29"/>
        <end position="53"/>
    </location>
</feature>
<gene>
    <name evidence="2" type="ORF">CVLEPA_LOCUS16543</name>
</gene>
<name>A0ABP0G5N3_CLALP</name>
<evidence type="ECO:0000256" key="1">
    <source>
        <dbReference type="SAM" id="MobiDB-lite"/>
    </source>
</evidence>
<accession>A0ABP0G5N3</accession>
<dbReference type="EMBL" id="CAWYQH010000099">
    <property type="protein sequence ID" value="CAK8685410.1"/>
    <property type="molecule type" value="Genomic_DNA"/>
</dbReference>
<organism evidence="2 3">
    <name type="scientific">Clavelina lepadiformis</name>
    <name type="common">Light-bulb sea squirt</name>
    <name type="synonym">Ascidia lepadiformis</name>
    <dbReference type="NCBI Taxonomy" id="159417"/>
    <lineage>
        <taxon>Eukaryota</taxon>
        <taxon>Metazoa</taxon>
        <taxon>Chordata</taxon>
        <taxon>Tunicata</taxon>
        <taxon>Ascidiacea</taxon>
        <taxon>Aplousobranchia</taxon>
        <taxon>Clavelinidae</taxon>
        <taxon>Clavelina</taxon>
    </lineage>
</organism>
<proteinExistence type="predicted"/>
<dbReference type="Proteomes" id="UP001642483">
    <property type="component" value="Unassembled WGS sequence"/>
</dbReference>
<sequence>MTKMITTPGIPRRSPIQVLTVPEVASLPRSNEIGSTQPGMVVGDFKSGHPSKY</sequence>
<feature type="compositionally biased region" description="Polar residues" evidence="1">
    <location>
        <begin position="29"/>
        <end position="38"/>
    </location>
</feature>
<reference evidence="2 3" key="1">
    <citation type="submission" date="2024-02" db="EMBL/GenBank/DDBJ databases">
        <authorList>
            <person name="Daric V."/>
            <person name="Darras S."/>
        </authorList>
    </citation>
    <scope>NUCLEOTIDE SEQUENCE [LARGE SCALE GENOMIC DNA]</scope>
</reference>
<evidence type="ECO:0000313" key="2">
    <source>
        <dbReference type="EMBL" id="CAK8685410.1"/>
    </source>
</evidence>